<proteinExistence type="predicted"/>
<comment type="caution">
    <text evidence="2">The sequence shown here is derived from an EMBL/GenBank/DDBJ whole genome shotgun (WGS) entry which is preliminary data.</text>
</comment>
<dbReference type="Pfam" id="PF00903">
    <property type="entry name" value="Glyoxalase"/>
    <property type="match status" value="1"/>
</dbReference>
<dbReference type="SUPFAM" id="SSF54593">
    <property type="entry name" value="Glyoxalase/Bleomycin resistance protein/Dihydroxybiphenyl dioxygenase"/>
    <property type="match status" value="1"/>
</dbReference>
<dbReference type="Proteomes" id="UP001262032">
    <property type="component" value="Unassembled WGS sequence"/>
</dbReference>
<dbReference type="InterPro" id="IPR028973">
    <property type="entry name" value="PhnB-like"/>
</dbReference>
<dbReference type="EMBL" id="JAVDWN010000004">
    <property type="protein sequence ID" value="MDR7163470.1"/>
    <property type="molecule type" value="Genomic_DNA"/>
</dbReference>
<evidence type="ECO:0000259" key="1">
    <source>
        <dbReference type="Pfam" id="PF00903"/>
    </source>
</evidence>
<accession>A0AAW8N978</accession>
<evidence type="ECO:0000313" key="3">
    <source>
        <dbReference type="Proteomes" id="UP001262032"/>
    </source>
</evidence>
<protein>
    <submittedName>
        <fullName evidence="2">PhnB protein</fullName>
    </submittedName>
</protein>
<dbReference type="CDD" id="cd06588">
    <property type="entry name" value="PhnB_like"/>
    <property type="match status" value="1"/>
</dbReference>
<gene>
    <name evidence="2" type="ORF">J2X12_001484</name>
</gene>
<feature type="domain" description="Glyoxalase/fosfomycin resistance/dioxygenase" evidence="1">
    <location>
        <begin position="5"/>
        <end position="130"/>
    </location>
</feature>
<name>A0AAW8N978_PSEOX</name>
<dbReference type="AlphaFoldDB" id="A0AAW8N978"/>
<organism evidence="2 3">
    <name type="scientific">Pseudarthrobacter oxydans</name>
    <name type="common">Arthrobacter oxydans</name>
    <dbReference type="NCBI Taxonomy" id="1671"/>
    <lineage>
        <taxon>Bacteria</taxon>
        <taxon>Bacillati</taxon>
        <taxon>Actinomycetota</taxon>
        <taxon>Actinomycetes</taxon>
        <taxon>Micrococcales</taxon>
        <taxon>Micrococcaceae</taxon>
        <taxon>Pseudarthrobacter</taxon>
    </lineage>
</organism>
<dbReference type="InterPro" id="IPR029068">
    <property type="entry name" value="Glyas_Bleomycin-R_OHBP_Dase"/>
</dbReference>
<evidence type="ECO:0000313" key="2">
    <source>
        <dbReference type="EMBL" id="MDR7163470.1"/>
    </source>
</evidence>
<dbReference type="Gene3D" id="3.10.180.10">
    <property type="entry name" value="2,3-Dihydroxybiphenyl 1,2-Dioxygenase, domain 1"/>
    <property type="match status" value="1"/>
</dbReference>
<dbReference type="InterPro" id="IPR004360">
    <property type="entry name" value="Glyas_Fos-R_dOase_dom"/>
</dbReference>
<dbReference type="RefSeq" id="WP_251420171.1">
    <property type="nucleotide sequence ID" value="NZ_CAXURQ020000002.1"/>
</dbReference>
<dbReference type="GeneID" id="97421866"/>
<dbReference type="PANTHER" id="PTHR33990:SF1">
    <property type="entry name" value="PROTEIN YJDN"/>
    <property type="match status" value="1"/>
</dbReference>
<sequence>MPTTLNPYLSFRDNAREAMNFYQSVFGGELTLSTFGEFQASDDPAESEKIMHGMLTTSKGMVLMGADTPNSMGYTPGASISISLSGDDEAELRGYYEKLSGDGGTVTVPMEQSPWGDIFGMCTDRFGVAWLVNVNSAQGAAGTPQG</sequence>
<reference evidence="2" key="1">
    <citation type="submission" date="2023-07" db="EMBL/GenBank/DDBJ databases">
        <title>Sorghum-associated microbial communities from plants grown in Nebraska, USA.</title>
        <authorList>
            <person name="Schachtman D."/>
        </authorList>
    </citation>
    <scope>NUCLEOTIDE SEQUENCE</scope>
    <source>
        <strain evidence="2">BE261</strain>
    </source>
</reference>
<dbReference type="PANTHER" id="PTHR33990">
    <property type="entry name" value="PROTEIN YJDN-RELATED"/>
    <property type="match status" value="1"/>
</dbReference>